<gene>
    <name evidence="1" type="ORF">B1P95_03445</name>
</gene>
<dbReference type="Pfam" id="PF00144">
    <property type="entry name" value="Beta-lactamase"/>
    <property type="match status" value="1"/>
</dbReference>
<dbReference type="PANTHER" id="PTHR43283">
    <property type="entry name" value="BETA-LACTAMASE-RELATED"/>
    <property type="match status" value="1"/>
</dbReference>
<dbReference type="SUPFAM" id="SSF56601">
    <property type="entry name" value="beta-lactamase/transpeptidase-like"/>
    <property type="match status" value="1"/>
</dbReference>
<name>A0A1S8HQB8_ENTFC</name>
<dbReference type="Proteomes" id="UP000191171">
    <property type="component" value="Unassembled WGS sequence"/>
</dbReference>
<evidence type="ECO:0000313" key="1">
    <source>
        <dbReference type="EMBL" id="OOL83566.1"/>
    </source>
</evidence>
<sequence>MDCKNLIEKQEKKMYPHTKQLILKKMEEGFYPGVAVAFIKENQVETFTAGFAQVVPEKQLMTEDLLFDAASLTKVVATTSLVLRLLEDGKIELDQPLHKYLPEFENQTITLRHLLTHTSDIKTWIPNRDKLSQEELIAAYLKLEPGEQLGKEVKYTDAGTILLGLMLEEIYQETAVEIFQEQVLEPLGMMNSLFLPFPSKKIVPTEQLPSGEVLRGQTHDPKARVLAEHAGNAGLFIDLKDSITFVQMYLNKGKIRNGRFLEEETIDSLLQDQTPKKNGYRSLGWDLKKDVEDGHAILFHTGYTGTFFLIDIKTQEALIFLSNRVHPVDHRAEYLICRDEIVENFLKEKAVLPK</sequence>
<reference evidence="1 2" key="1">
    <citation type="submission" date="2017-02" db="EMBL/GenBank/DDBJ databases">
        <title>Clonality and virulence of isolates of VRE in Hematopoietic Stem Cell Transplanted (HSCT) patients.</title>
        <authorList>
            <person name="Marchi A.P."/>
            <person name="Martins R.C."/>
            <person name="Marie S.K."/>
            <person name="Levin A.S."/>
            <person name="Costa S.F."/>
        </authorList>
    </citation>
    <scope>NUCLEOTIDE SEQUENCE [LARGE SCALE GENOMIC DNA]</scope>
    <source>
        <strain evidence="1 2">LIM1759</strain>
    </source>
</reference>
<dbReference type="AlphaFoldDB" id="A0A1S8HQB8"/>
<dbReference type="EMBL" id="MVGJ01000014">
    <property type="protein sequence ID" value="OOL83566.1"/>
    <property type="molecule type" value="Genomic_DNA"/>
</dbReference>
<accession>A0A1S8HQB8</accession>
<dbReference type="Gene3D" id="3.40.710.10">
    <property type="entry name" value="DD-peptidase/beta-lactamase superfamily"/>
    <property type="match status" value="1"/>
</dbReference>
<dbReference type="InterPro" id="IPR001466">
    <property type="entry name" value="Beta-lactam-related"/>
</dbReference>
<evidence type="ECO:0000313" key="2">
    <source>
        <dbReference type="Proteomes" id="UP000191171"/>
    </source>
</evidence>
<dbReference type="GO" id="GO:0016787">
    <property type="term" value="F:hydrolase activity"/>
    <property type="evidence" value="ECO:0007669"/>
    <property type="project" value="UniProtKB-KW"/>
</dbReference>
<dbReference type="PANTHER" id="PTHR43283:SF11">
    <property type="entry name" value="BETA-LACTAMASE-RELATED DOMAIN-CONTAINING PROTEIN"/>
    <property type="match status" value="1"/>
</dbReference>
<keyword evidence="1" id="KW-0378">Hydrolase</keyword>
<dbReference type="InterPro" id="IPR012338">
    <property type="entry name" value="Beta-lactam/transpept-like"/>
</dbReference>
<dbReference type="InterPro" id="IPR050789">
    <property type="entry name" value="Diverse_Enzym_Activities"/>
</dbReference>
<comment type="caution">
    <text evidence="1">The sequence shown here is derived from an EMBL/GenBank/DDBJ whole genome shotgun (WGS) entry which is preliminary data.</text>
</comment>
<protein>
    <submittedName>
        <fullName evidence="1">Serine hydrolase</fullName>
    </submittedName>
</protein>
<organism evidence="1 2">
    <name type="scientific">Enterococcus faecium</name>
    <name type="common">Streptococcus faecium</name>
    <dbReference type="NCBI Taxonomy" id="1352"/>
    <lineage>
        <taxon>Bacteria</taxon>
        <taxon>Bacillati</taxon>
        <taxon>Bacillota</taxon>
        <taxon>Bacilli</taxon>
        <taxon>Lactobacillales</taxon>
        <taxon>Enterococcaceae</taxon>
        <taxon>Enterococcus</taxon>
    </lineage>
</organism>
<proteinExistence type="predicted"/>